<keyword evidence="3" id="KW-1185">Reference proteome</keyword>
<reference evidence="2" key="1">
    <citation type="submission" date="2021-06" db="EMBL/GenBank/DDBJ databases">
        <authorList>
            <person name="Kallberg Y."/>
            <person name="Tangrot J."/>
            <person name="Rosling A."/>
        </authorList>
    </citation>
    <scope>NUCLEOTIDE SEQUENCE</scope>
    <source>
        <strain evidence="2">87-6 pot B 2015</strain>
    </source>
</reference>
<feature type="transmembrane region" description="Helical" evidence="1">
    <location>
        <begin position="128"/>
        <end position="150"/>
    </location>
</feature>
<dbReference type="AlphaFoldDB" id="A0A9N9BUJ4"/>
<protein>
    <submittedName>
        <fullName evidence="2">14507_t:CDS:1</fullName>
    </submittedName>
</protein>
<evidence type="ECO:0000256" key="1">
    <source>
        <dbReference type="SAM" id="Phobius"/>
    </source>
</evidence>
<comment type="caution">
    <text evidence="2">The sequence shown here is derived from an EMBL/GenBank/DDBJ whole genome shotgun (WGS) entry which is preliminary data.</text>
</comment>
<evidence type="ECO:0000313" key="3">
    <source>
        <dbReference type="Proteomes" id="UP000789375"/>
    </source>
</evidence>
<gene>
    <name evidence="2" type="ORF">FMOSSE_LOCUS7727</name>
</gene>
<evidence type="ECO:0000313" key="2">
    <source>
        <dbReference type="EMBL" id="CAG8576489.1"/>
    </source>
</evidence>
<organism evidence="2 3">
    <name type="scientific">Funneliformis mosseae</name>
    <name type="common">Endomycorrhizal fungus</name>
    <name type="synonym">Glomus mosseae</name>
    <dbReference type="NCBI Taxonomy" id="27381"/>
    <lineage>
        <taxon>Eukaryota</taxon>
        <taxon>Fungi</taxon>
        <taxon>Fungi incertae sedis</taxon>
        <taxon>Mucoromycota</taxon>
        <taxon>Glomeromycotina</taxon>
        <taxon>Glomeromycetes</taxon>
        <taxon>Glomerales</taxon>
        <taxon>Glomeraceae</taxon>
        <taxon>Funneliformis</taxon>
    </lineage>
</organism>
<dbReference type="EMBL" id="CAJVPP010001861">
    <property type="protein sequence ID" value="CAG8576489.1"/>
    <property type="molecule type" value="Genomic_DNA"/>
</dbReference>
<keyword evidence="1" id="KW-0472">Membrane</keyword>
<keyword evidence="1" id="KW-1133">Transmembrane helix</keyword>
<name>A0A9N9BUJ4_FUNMO</name>
<keyword evidence="1" id="KW-0812">Transmembrane</keyword>
<proteinExistence type="predicted"/>
<sequence>MRNCNKSDIICKDNSEKRYEEESRRRVNDKSASLSNIKGSDYNVTGLSNIKKSFSCDDNLSNKYSYQSYFKTGEIIDNESYYKANEITNNVVSLDSDTSDEEMNTHKFLRDYIDKVFNEHPDPLAKEIIFMSMNIILLVMLYLGLLIRLFPDIIVI</sequence>
<accession>A0A9N9BUJ4</accession>
<dbReference type="Proteomes" id="UP000789375">
    <property type="component" value="Unassembled WGS sequence"/>
</dbReference>